<accession>A0AAW0VNN1</accession>
<comment type="caution">
    <text evidence="1">The sequence shown here is derived from an EMBL/GenBank/DDBJ whole genome shotgun (WGS) entry which is preliminary data.</text>
</comment>
<name>A0AAW0VNN1_CHEQU</name>
<evidence type="ECO:0000313" key="1">
    <source>
        <dbReference type="EMBL" id="KAK8718488.1"/>
    </source>
</evidence>
<feature type="non-terminal residue" evidence="1">
    <location>
        <position position="1"/>
    </location>
</feature>
<protein>
    <submittedName>
        <fullName evidence="1">Uncharacterized protein</fullName>
    </submittedName>
</protein>
<evidence type="ECO:0000313" key="2">
    <source>
        <dbReference type="Proteomes" id="UP001445076"/>
    </source>
</evidence>
<dbReference type="Proteomes" id="UP001445076">
    <property type="component" value="Unassembled WGS sequence"/>
</dbReference>
<dbReference type="AlphaFoldDB" id="A0AAW0VNN1"/>
<dbReference type="EMBL" id="JARKIK010006282">
    <property type="protein sequence ID" value="KAK8718488.1"/>
    <property type="molecule type" value="Genomic_DNA"/>
</dbReference>
<sequence length="111" mass="12129">AKAVAEAAKNYYKAEAWKEFGDAAILSMYLDTIPQMVHNVSSLLSKTKSVKMVSTGDAPLGALKMTQEVVSIANSVPEMVKNITGIDLSTVKDVKSATQNDRRNTLKKWCH</sequence>
<proteinExistence type="predicted"/>
<gene>
    <name evidence="1" type="ORF">OTU49_014710</name>
</gene>
<keyword evidence="2" id="KW-1185">Reference proteome</keyword>
<organism evidence="1 2">
    <name type="scientific">Cherax quadricarinatus</name>
    <name type="common">Australian red claw crayfish</name>
    <dbReference type="NCBI Taxonomy" id="27406"/>
    <lineage>
        <taxon>Eukaryota</taxon>
        <taxon>Metazoa</taxon>
        <taxon>Ecdysozoa</taxon>
        <taxon>Arthropoda</taxon>
        <taxon>Crustacea</taxon>
        <taxon>Multicrustacea</taxon>
        <taxon>Malacostraca</taxon>
        <taxon>Eumalacostraca</taxon>
        <taxon>Eucarida</taxon>
        <taxon>Decapoda</taxon>
        <taxon>Pleocyemata</taxon>
        <taxon>Astacidea</taxon>
        <taxon>Parastacoidea</taxon>
        <taxon>Parastacidae</taxon>
        <taxon>Cherax</taxon>
    </lineage>
</organism>
<reference evidence="1 2" key="1">
    <citation type="journal article" date="2024" name="BMC Genomics">
        <title>Genome assembly of redclaw crayfish (Cherax quadricarinatus) provides insights into its immune adaptation and hypoxia tolerance.</title>
        <authorList>
            <person name="Liu Z."/>
            <person name="Zheng J."/>
            <person name="Li H."/>
            <person name="Fang K."/>
            <person name="Wang S."/>
            <person name="He J."/>
            <person name="Zhou D."/>
            <person name="Weng S."/>
            <person name="Chi M."/>
            <person name="Gu Z."/>
            <person name="He J."/>
            <person name="Li F."/>
            <person name="Wang M."/>
        </authorList>
    </citation>
    <scope>NUCLEOTIDE SEQUENCE [LARGE SCALE GENOMIC DNA]</scope>
    <source>
        <strain evidence="1">ZL_2023a</strain>
    </source>
</reference>